<dbReference type="EMBL" id="CP001576">
    <property type="protein sequence ID" value="ACO69853.1"/>
    <property type="molecule type" value="Genomic_DNA"/>
</dbReference>
<dbReference type="InParanoid" id="C1FHP0"/>
<sequence>MATCAVMRRLVLAAAPRGGSRGGGRDGTSGRTPGRGGSGGGGGRSSRTGGRGGRGSGRGVARPDRPGPPSRREGAVGYGRGPSGGARGRGDASRHRGATPSIRGANNPRPNAVDERGACDTMANASMSLELGHPRCPMCAQEFASGGTRARHLALCCPDLIDPVGWASGDGEVVRRCAALRHPKASFRWAVLSRRFGWSDNDGDGDGDGDEKSAPGMTAVAVAKSLRVDLATVTKLVRHEIRDVPLQPDPSPLHVVYEDEWLMAVSKPAGVMTYPAHRLRGESVVSRAVHHLSVSAARRRGRLPYSSEDLPEESGVGTPVGTPGGSFAGAWTSSQVEPIAVHRLDLETSGVLLLAKDKRVASELQAKFEARGVRKTYLAVCAVLEDAEAHKATATRRVDFEADVDTDVDSDADMDADVYADTDGDELGVFDESDLDDDDDDDAYEDPDDELDELDEPGVVRVVNAAIGDPEPGTRRSAAADDGGRCVRAVTPDGKPARTEYQCLSSRLGVPTQVTMPDGVTRRTVVGTALVLARPLTGRTHQVRLHLAHAGFPIVGDGLYGVDYASVAASIGAFRLSGGGITREEREAAARRRLLFASSSPSSSSAVSPRDDASAGGESPGSESPDDVPSPCARLALHAWNVDVLHPRALVPLRLCVDMPRDMTDLARALGLATSSVTLGPAASAAARAAGGAPARHALRRERRREAAKGRVRRMVARKAGRDADERAGE</sequence>
<dbReference type="PANTHER" id="PTHR21600">
    <property type="entry name" value="MITOCHONDRIAL RNA PSEUDOURIDINE SYNTHASE"/>
    <property type="match status" value="1"/>
</dbReference>
<feature type="region of interest" description="Disordered" evidence="3">
    <location>
        <begin position="600"/>
        <end position="629"/>
    </location>
</feature>
<evidence type="ECO:0000313" key="5">
    <source>
        <dbReference type="EMBL" id="ACO69853.1"/>
    </source>
</evidence>
<dbReference type="OrthoDB" id="418349at2759"/>
<dbReference type="GO" id="GO:0000455">
    <property type="term" value="P:enzyme-directed rRNA pseudouridine synthesis"/>
    <property type="evidence" value="ECO:0007669"/>
    <property type="project" value="TreeGrafter"/>
</dbReference>
<dbReference type="AlphaFoldDB" id="C1FHP0"/>
<dbReference type="PROSITE" id="PS01129">
    <property type="entry name" value="PSI_RLU"/>
    <property type="match status" value="1"/>
</dbReference>
<name>C1FHP0_MICCC</name>
<feature type="compositionally biased region" description="Basic and acidic residues" evidence="3">
    <location>
        <begin position="720"/>
        <end position="730"/>
    </location>
</feature>
<dbReference type="InterPro" id="IPR006145">
    <property type="entry name" value="PsdUridine_synth_RsuA/RluA"/>
</dbReference>
<dbReference type="InterPro" id="IPR006224">
    <property type="entry name" value="PsdUridine_synth_RluA-like_CS"/>
</dbReference>
<reference evidence="5 6" key="1">
    <citation type="journal article" date="2009" name="Science">
        <title>Green evolution and dynamic adaptations revealed by genomes of the marine picoeukaryotes Micromonas.</title>
        <authorList>
            <person name="Worden A.Z."/>
            <person name="Lee J.H."/>
            <person name="Mock T."/>
            <person name="Rouze P."/>
            <person name="Simmons M.P."/>
            <person name="Aerts A.L."/>
            <person name="Allen A.E."/>
            <person name="Cuvelier M.L."/>
            <person name="Derelle E."/>
            <person name="Everett M.V."/>
            <person name="Foulon E."/>
            <person name="Grimwood J."/>
            <person name="Gundlach H."/>
            <person name="Henrissat B."/>
            <person name="Napoli C."/>
            <person name="McDonald S.M."/>
            <person name="Parker M.S."/>
            <person name="Rombauts S."/>
            <person name="Salamov A."/>
            <person name="Von Dassow P."/>
            <person name="Badger J.H."/>
            <person name="Coutinho P.M."/>
            <person name="Demir E."/>
            <person name="Dubchak I."/>
            <person name="Gentemann C."/>
            <person name="Eikrem W."/>
            <person name="Gready J.E."/>
            <person name="John U."/>
            <person name="Lanier W."/>
            <person name="Lindquist E.A."/>
            <person name="Lucas S."/>
            <person name="Mayer K.F."/>
            <person name="Moreau H."/>
            <person name="Not F."/>
            <person name="Otillar R."/>
            <person name="Panaud O."/>
            <person name="Pangilinan J."/>
            <person name="Paulsen I."/>
            <person name="Piegu B."/>
            <person name="Poliakov A."/>
            <person name="Robbens S."/>
            <person name="Schmutz J."/>
            <person name="Toulza E."/>
            <person name="Wyss T."/>
            <person name="Zelensky A."/>
            <person name="Zhou K."/>
            <person name="Armbrust E.V."/>
            <person name="Bhattacharya D."/>
            <person name="Goodenough U.W."/>
            <person name="Van de Peer Y."/>
            <person name="Grigoriev I.V."/>
        </authorList>
    </citation>
    <scope>NUCLEOTIDE SEQUENCE [LARGE SCALE GENOMIC DNA]</scope>
    <source>
        <strain evidence="6">RCC299 / NOUM17</strain>
    </source>
</reference>
<dbReference type="Gene3D" id="3.30.2350.10">
    <property type="entry name" value="Pseudouridine synthase"/>
    <property type="match status" value="1"/>
</dbReference>
<dbReference type="InterPro" id="IPR020103">
    <property type="entry name" value="PsdUridine_synth_cat_dom_sf"/>
</dbReference>
<feature type="compositionally biased region" description="Gly residues" evidence="3">
    <location>
        <begin position="19"/>
        <end position="58"/>
    </location>
</feature>
<feature type="region of interest" description="Disordered" evidence="3">
    <location>
        <begin position="423"/>
        <end position="452"/>
    </location>
</feature>
<evidence type="ECO:0000313" key="6">
    <source>
        <dbReference type="Proteomes" id="UP000002009"/>
    </source>
</evidence>
<dbReference type="GO" id="GO:0009982">
    <property type="term" value="F:pseudouridine synthase activity"/>
    <property type="evidence" value="ECO:0007669"/>
    <property type="project" value="InterPro"/>
</dbReference>
<feature type="compositionally biased region" description="Basic and acidic residues" evidence="3">
    <location>
        <begin position="61"/>
        <end position="74"/>
    </location>
</feature>
<feature type="domain" description="Pseudouridine synthase RsuA/RluA-like" evidence="4">
    <location>
        <begin position="337"/>
        <end position="549"/>
    </location>
</feature>
<protein>
    <submittedName>
        <fullName evidence="5">rRNA/tRNA pseudouridine synthase</fullName>
    </submittedName>
</protein>
<dbReference type="GO" id="GO:0003723">
    <property type="term" value="F:RNA binding"/>
    <property type="evidence" value="ECO:0007669"/>
    <property type="project" value="InterPro"/>
</dbReference>
<feature type="compositionally biased region" description="Basic residues" evidence="3">
    <location>
        <begin position="710"/>
        <end position="719"/>
    </location>
</feature>
<dbReference type="InterPro" id="IPR050188">
    <property type="entry name" value="RluA_PseudoU_synthase"/>
</dbReference>
<feature type="compositionally biased region" description="Low complexity" evidence="3">
    <location>
        <begin position="600"/>
        <end position="623"/>
    </location>
</feature>
<comment type="catalytic activity">
    <reaction evidence="1">
        <text>a uridine in RNA = a pseudouridine in RNA</text>
        <dbReference type="Rhea" id="RHEA:48348"/>
        <dbReference type="Rhea" id="RHEA-COMP:12068"/>
        <dbReference type="Rhea" id="RHEA-COMP:12069"/>
        <dbReference type="ChEBI" id="CHEBI:65314"/>
        <dbReference type="ChEBI" id="CHEBI:65315"/>
    </reaction>
</comment>
<dbReference type="SUPFAM" id="SSF55120">
    <property type="entry name" value="Pseudouridine synthase"/>
    <property type="match status" value="1"/>
</dbReference>
<evidence type="ECO:0000256" key="3">
    <source>
        <dbReference type="SAM" id="MobiDB-lite"/>
    </source>
</evidence>
<feature type="region of interest" description="Disordered" evidence="3">
    <location>
        <begin position="688"/>
        <end position="730"/>
    </location>
</feature>
<organism evidence="5 6">
    <name type="scientific">Micromonas commoda (strain RCC299 / NOUM17 / CCMP2709)</name>
    <name type="common">Picoplanktonic green alga</name>
    <dbReference type="NCBI Taxonomy" id="296587"/>
    <lineage>
        <taxon>Eukaryota</taxon>
        <taxon>Viridiplantae</taxon>
        <taxon>Chlorophyta</taxon>
        <taxon>Mamiellophyceae</taxon>
        <taxon>Mamiellales</taxon>
        <taxon>Mamiellaceae</taxon>
        <taxon>Micromonas</taxon>
    </lineage>
</organism>
<keyword evidence="6" id="KW-1185">Reference proteome</keyword>
<accession>C1FHP0</accession>
<feature type="region of interest" description="Disordered" evidence="3">
    <location>
        <begin position="13"/>
        <end position="113"/>
    </location>
</feature>
<dbReference type="GeneID" id="8247153"/>
<dbReference type="CDD" id="cd02869">
    <property type="entry name" value="PseudoU_synth_RluA_like"/>
    <property type="match status" value="1"/>
</dbReference>
<proteinExistence type="inferred from homology"/>
<dbReference type="RefSeq" id="XP_002508595.1">
    <property type="nucleotide sequence ID" value="XM_002508549.1"/>
</dbReference>
<gene>
    <name evidence="5" type="ORF">MICPUN_62148</name>
</gene>
<dbReference type="KEGG" id="mis:MICPUN_62148"/>
<dbReference type="PANTHER" id="PTHR21600:SF87">
    <property type="entry name" value="RNA PSEUDOURIDYLATE SYNTHASE DOMAIN-CONTAINING PROTEIN 1"/>
    <property type="match status" value="1"/>
</dbReference>
<evidence type="ECO:0000256" key="2">
    <source>
        <dbReference type="ARBA" id="ARBA00010876"/>
    </source>
</evidence>
<evidence type="ECO:0000256" key="1">
    <source>
        <dbReference type="ARBA" id="ARBA00000073"/>
    </source>
</evidence>
<comment type="similarity">
    <text evidence="2">Belongs to the pseudouridine synthase RluA family.</text>
</comment>
<evidence type="ECO:0000259" key="4">
    <source>
        <dbReference type="Pfam" id="PF00849"/>
    </source>
</evidence>
<dbReference type="STRING" id="296587.C1FHP0"/>
<dbReference type="Proteomes" id="UP000002009">
    <property type="component" value="Chromosome 10"/>
</dbReference>
<dbReference type="Pfam" id="PF00849">
    <property type="entry name" value="PseudoU_synth_2"/>
    <property type="match status" value="1"/>
</dbReference>
<feature type="compositionally biased region" description="Gly residues" evidence="3">
    <location>
        <begin position="76"/>
        <end position="87"/>
    </location>
</feature>